<proteinExistence type="predicted"/>
<evidence type="ECO:0000313" key="2">
    <source>
        <dbReference type="EMBL" id="KAG7440471.1"/>
    </source>
</evidence>
<feature type="region of interest" description="Disordered" evidence="1">
    <location>
        <begin position="82"/>
        <end position="140"/>
    </location>
</feature>
<feature type="compositionally biased region" description="Basic and acidic residues" evidence="1">
    <location>
        <begin position="41"/>
        <end position="52"/>
    </location>
</feature>
<gene>
    <name evidence="2" type="ORF">BT62DRAFT_584833</name>
</gene>
<feature type="compositionally biased region" description="Basic and acidic residues" evidence="1">
    <location>
        <begin position="114"/>
        <end position="140"/>
    </location>
</feature>
<feature type="compositionally biased region" description="Polar residues" evidence="1">
    <location>
        <begin position="1"/>
        <end position="11"/>
    </location>
</feature>
<name>A0A9P7VI51_9AGAR</name>
<dbReference type="Proteomes" id="UP000812287">
    <property type="component" value="Unassembled WGS sequence"/>
</dbReference>
<evidence type="ECO:0000313" key="3">
    <source>
        <dbReference type="Proteomes" id="UP000812287"/>
    </source>
</evidence>
<feature type="compositionally biased region" description="Polar residues" evidence="1">
    <location>
        <begin position="18"/>
        <end position="40"/>
    </location>
</feature>
<dbReference type="GeneID" id="66103812"/>
<feature type="compositionally biased region" description="Basic and acidic residues" evidence="1">
    <location>
        <begin position="93"/>
        <end position="102"/>
    </location>
</feature>
<accession>A0A9P7VI51</accession>
<evidence type="ECO:0000256" key="1">
    <source>
        <dbReference type="SAM" id="MobiDB-lite"/>
    </source>
</evidence>
<dbReference type="AlphaFoldDB" id="A0A9P7VI51"/>
<feature type="region of interest" description="Disordered" evidence="1">
    <location>
        <begin position="1"/>
        <end position="69"/>
    </location>
</feature>
<organism evidence="2 3">
    <name type="scientific">Guyanagaster necrorhizus</name>
    <dbReference type="NCBI Taxonomy" id="856835"/>
    <lineage>
        <taxon>Eukaryota</taxon>
        <taxon>Fungi</taxon>
        <taxon>Dikarya</taxon>
        <taxon>Basidiomycota</taxon>
        <taxon>Agaricomycotina</taxon>
        <taxon>Agaricomycetes</taxon>
        <taxon>Agaricomycetidae</taxon>
        <taxon>Agaricales</taxon>
        <taxon>Marasmiineae</taxon>
        <taxon>Physalacriaceae</taxon>
        <taxon>Guyanagaster</taxon>
    </lineage>
</organism>
<reference evidence="2" key="1">
    <citation type="submission" date="2020-11" db="EMBL/GenBank/DDBJ databases">
        <title>Adaptations for nitrogen fixation in a non-lichenized fungal sporocarp promotes dispersal by wood-feeding termites.</title>
        <authorList>
            <consortium name="DOE Joint Genome Institute"/>
            <person name="Koch R.A."/>
            <person name="Yoon G."/>
            <person name="Arayal U."/>
            <person name="Lail K."/>
            <person name="Amirebrahimi M."/>
            <person name="Labutti K."/>
            <person name="Lipzen A."/>
            <person name="Riley R."/>
            <person name="Barry K."/>
            <person name="Henrissat B."/>
            <person name="Grigoriev I.V."/>
            <person name="Herr J.R."/>
            <person name="Aime M.C."/>
        </authorList>
    </citation>
    <scope>NUCLEOTIDE SEQUENCE</scope>
    <source>
        <strain evidence="2">MCA 3950</strain>
    </source>
</reference>
<comment type="caution">
    <text evidence="2">The sequence shown here is derived from an EMBL/GenBank/DDBJ whole genome shotgun (WGS) entry which is preliminary data.</text>
</comment>
<dbReference type="OrthoDB" id="2500073at2759"/>
<keyword evidence="3" id="KW-1185">Reference proteome</keyword>
<protein>
    <submittedName>
        <fullName evidence="2">Uncharacterized protein</fullName>
    </submittedName>
</protein>
<dbReference type="EMBL" id="MU250571">
    <property type="protein sequence ID" value="KAG7440471.1"/>
    <property type="molecule type" value="Genomic_DNA"/>
</dbReference>
<sequence length="140" mass="15324">MSTTEQVTPTAATVHPSAISSNARPDTTQKSDSNPSQNVGSEKHDEYPEQKHAGKVGYGPQYHSGPTFTDKVTGLKEVVKGKITGNQGLVRQGQERQTGELMRKKKQADMDEDPFAKQETDHKVAQDEQPSEDSRGTKKS</sequence>
<dbReference type="RefSeq" id="XP_043033971.1">
    <property type="nucleotide sequence ID" value="XM_043181516.1"/>
</dbReference>